<organism evidence="1 2">
    <name type="scientific">Xenorhabdus szentirmaii DSM 16338</name>
    <dbReference type="NCBI Taxonomy" id="1427518"/>
    <lineage>
        <taxon>Bacteria</taxon>
        <taxon>Pseudomonadati</taxon>
        <taxon>Pseudomonadota</taxon>
        <taxon>Gammaproteobacteria</taxon>
        <taxon>Enterobacterales</taxon>
        <taxon>Morganellaceae</taxon>
        <taxon>Xenorhabdus</taxon>
    </lineage>
</organism>
<comment type="caution">
    <text evidence="1">The sequence shown here is derived from an EMBL/GenBank/DDBJ whole genome shotgun (WGS) entry which is preliminary data.</text>
</comment>
<keyword evidence="2" id="KW-1185">Reference proteome</keyword>
<dbReference type="Proteomes" id="UP000019202">
    <property type="component" value="Unassembled WGS sequence"/>
</dbReference>
<dbReference type="AlphaFoldDB" id="W1IY13"/>
<evidence type="ECO:0000313" key="1">
    <source>
        <dbReference type="EMBL" id="CDL82110.1"/>
    </source>
</evidence>
<sequence length="46" mass="5280">MFKITDSRQSAWIPPAFPIQGRLPLEPRKVEANIKKEVAKYLFGAH</sequence>
<reference evidence="1" key="1">
    <citation type="submission" date="2013-11" db="EMBL/GenBank/DDBJ databases">
        <title>Draft genome sequence and annotation of the entomopathogenic bacteria, Xenorhabdus cabanillasi strain JM26 and Xenorhabdus szentirmai strain DSM 16338.</title>
        <authorList>
            <person name="Gualtieri M."/>
            <person name="Ogier J.C."/>
            <person name="Pages S."/>
            <person name="Givaudan A."/>
            <person name="Gaudriault S."/>
        </authorList>
    </citation>
    <scope>NUCLEOTIDE SEQUENCE [LARGE SCALE GENOMIC DNA]</scope>
    <source>
        <strain evidence="1">DSM 16338</strain>
    </source>
</reference>
<accession>W1IY13</accession>
<protein>
    <submittedName>
        <fullName evidence="1">Uncharacterized protein</fullName>
    </submittedName>
</protein>
<evidence type="ECO:0000313" key="2">
    <source>
        <dbReference type="Proteomes" id="UP000019202"/>
    </source>
</evidence>
<name>W1IY13_9GAMM</name>
<dbReference type="EMBL" id="CBXF010000076">
    <property type="protein sequence ID" value="CDL82110.1"/>
    <property type="molecule type" value="Genomic_DNA"/>
</dbReference>
<gene>
    <name evidence="1" type="ORF">XSR1_190044</name>
</gene>
<proteinExistence type="predicted"/>
<dbReference type="STRING" id="1427518.XSR1_190044"/>